<dbReference type="InterPro" id="IPR052927">
    <property type="entry name" value="DCC_oxidoreductase"/>
</dbReference>
<evidence type="ECO:0008006" key="3">
    <source>
        <dbReference type="Google" id="ProtNLM"/>
    </source>
</evidence>
<gene>
    <name evidence="1" type="primary">yuxK</name>
    <name evidence="1" type="ORF">J43TS3_18400</name>
</gene>
<keyword evidence="2" id="KW-1185">Reference proteome</keyword>
<evidence type="ECO:0000313" key="2">
    <source>
        <dbReference type="Proteomes" id="UP000676917"/>
    </source>
</evidence>
<dbReference type="AlphaFoldDB" id="A0A919X7J2"/>
<organism evidence="1 2">
    <name type="scientific">Ornithinibacillus bavariensis</name>
    <dbReference type="NCBI Taxonomy" id="545502"/>
    <lineage>
        <taxon>Bacteria</taxon>
        <taxon>Bacillati</taxon>
        <taxon>Bacillota</taxon>
        <taxon>Bacilli</taxon>
        <taxon>Bacillales</taxon>
        <taxon>Bacillaceae</taxon>
        <taxon>Ornithinibacillus</taxon>
    </lineage>
</organism>
<dbReference type="Proteomes" id="UP000676917">
    <property type="component" value="Unassembled WGS sequence"/>
</dbReference>
<proteinExistence type="predicted"/>
<dbReference type="PANTHER" id="PTHR33639">
    <property type="entry name" value="THIOL-DISULFIDE OXIDOREDUCTASE DCC"/>
    <property type="match status" value="1"/>
</dbReference>
<dbReference type="RefSeq" id="WP_212920728.1">
    <property type="nucleotide sequence ID" value="NZ_BORP01000003.1"/>
</dbReference>
<sequence>MRRVILFDGVCNFCNSSVQFIIKRDPTAKFHFASLQSEIGQQLLNDYQIPKDIDSFIYLEGEEVYVKSTAALKVSKELKGLWKLCYVFIVVPKPIRNIFYNLFAKNRYSWFGKRESCMIPSQLDRQRFLE</sequence>
<dbReference type="Pfam" id="PF04134">
    <property type="entry name" value="DCC1-like"/>
    <property type="match status" value="1"/>
</dbReference>
<accession>A0A919X7J2</accession>
<name>A0A919X7J2_9BACI</name>
<dbReference type="EMBL" id="BORP01000003">
    <property type="protein sequence ID" value="GIO27229.1"/>
    <property type="molecule type" value="Genomic_DNA"/>
</dbReference>
<dbReference type="GO" id="GO:0015035">
    <property type="term" value="F:protein-disulfide reductase activity"/>
    <property type="evidence" value="ECO:0007669"/>
    <property type="project" value="InterPro"/>
</dbReference>
<comment type="caution">
    <text evidence="1">The sequence shown here is derived from an EMBL/GenBank/DDBJ whole genome shotgun (WGS) entry which is preliminary data.</text>
</comment>
<protein>
    <recommendedName>
        <fullName evidence="3">Thiol-disulfide oxidoreductase</fullName>
    </recommendedName>
</protein>
<dbReference type="InterPro" id="IPR007263">
    <property type="entry name" value="DCC1-like"/>
</dbReference>
<dbReference type="PANTHER" id="PTHR33639:SF2">
    <property type="entry name" value="DUF393 DOMAIN-CONTAINING PROTEIN"/>
    <property type="match status" value="1"/>
</dbReference>
<reference evidence="1" key="1">
    <citation type="submission" date="2021-03" db="EMBL/GenBank/DDBJ databases">
        <title>Antimicrobial resistance genes in bacteria isolated from Japanese honey, and their potential for conferring macrolide and lincosamide resistance in the American foulbrood pathogen Paenibacillus larvae.</title>
        <authorList>
            <person name="Okamoto M."/>
            <person name="Kumagai M."/>
            <person name="Kanamori H."/>
            <person name="Takamatsu D."/>
        </authorList>
    </citation>
    <scope>NUCLEOTIDE SEQUENCE</scope>
    <source>
        <strain evidence="1">J43TS3</strain>
    </source>
</reference>
<evidence type="ECO:0000313" key="1">
    <source>
        <dbReference type="EMBL" id="GIO27229.1"/>
    </source>
</evidence>